<feature type="compositionally biased region" description="Low complexity" evidence="9">
    <location>
        <begin position="154"/>
        <end position="166"/>
    </location>
</feature>
<keyword evidence="6" id="KW-0833">Ubl conjugation pathway</keyword>
<dbReference type="EMBL" id="JAUDZG010000005">
    <property type="protein sequence ID" value="KAK3304173.1"/>
    <property type="molecule type" value="Genomic_DNA"/>
</dbReference>
<evidence type="ECO:0000259" key="10">
    <source>
        <dbReference type="PROSITE" id="PS50089"/>
    </source>
</evidence>
<feature type="compositionally biased region" description="Low complexity" evidence="9">
    <location>
        <begin position="67"/>
        <end position="78"/>
    </location>
</feature>
<evidence type="ECO:0000256" key="5">
    <source>
        <dbReference type="ARBA" id="ARBA00022771"/>
    </source>
</evidence>
<keyword evidence="5 8" id="KW-0863">Zinc-finger</keyword>
<gene>
    <name evidence="11" type="ORF">B0T15DRAFT_418112</name>
</gene>
<organism evidence="11 12">
    <name type="scientific">Chaetomium strumarium</name>
    <dbReference type="NCBI Taxonomy" id="1170767"/>
    <lineage>
        <taxon>Eukaryota</taxon>
        <taxon>Fungi</taxon>
        <taxon>Dikarya</taxon>
        <taxon>Ascomycota</taxon>
        <taxon>Pezizomycotina</taxon>
        <taxon>Sordariomycetes</taxon>
        <taxon>Sordariomycetidae</taxon>
        <taxon>Sordariales</taxon>
        <taxon>Chaetomiaceae</taxon>
        <taxon>Chaetomium</taxon>
    </lineage>
</organism>
<feature type="region of interest" description="Disordered" evidence="9">
    <location>
        <begin position="328"/>
        <end position="356"/>
    </location>
</feature>
<keyword evidence="3" id="KW-0808">Transferase</keyword>
<feature type="compositionally biased region" description="Polar residues" evidence="9">
    <location>
        <begin position="87"/>
        <end position="106"/>
    </location>
</feature>
<protein>
    <recommendedName>
        <fullName evidence="2">RING-type E3 ubiquitin transferase</fullName>
        <ecNumber evidence="2">2.3.2.27</ecNumber>
    </recommendedName>
</protein>
<feature type="region of interest" description="Disordered" evidence="9">
    <location>
        <begin position="151"/>
        <end position="190"/>
    </location>
</feature>
<feature type="domain" description="RING-type" evidence="10">
    <location>
        <begin position="277"/>
        <end position="318"/>
    </location>
</feature>
<dbReference type="Pfam" id="PF13639">
    <property type="entry name" value="zf-RING_2"/>
    <property type="match status" value="1"/>
</dbReference>
<evidence type="ECO:0000256" key="9">
    <source>
        <dbReference type="SAM" id="MobiDB-lite"/>
    </source>
</evidence>
<name>A0AAJ0M0A8_9PEZI</name>
<evidence type="ECO:0000313" key="11">
    <source>
        <dbReference type="EMBL" id="KAK3304173.1"/>
    </source>
</evidence>
<reference evidence="11" key="1">
    <citation type="journal article" date="2023" name="Mol. Phylogenet. Evol.">
        <title>Genome-scale phylogeny and comparative genomics of the fungal order Sordariales.</title>
        <authorList>
            <person name="Hensen N."/>
            <person name="Bonometti L."/>
            <person name="Westerberg I."/>
            <person name="Brannstrom I.O."/>
            <person name="Guillou S."/>
            <person name="Cros-Aarteil S."/>
            <person name="Calhoun S."/>
            <person name="Haridas S."/>
            <person name="Kuo A."/>
            <person name="Mondo S."/>
            <person name="Pangilinan J."/>
            <person name="Riley R."/>
            <person name="LaButti K."/>
            <person name="Andreopoulos B."/>
            <person name="Lipzen A."/>
            <person name="Chen C."/>
            <person name="Yan M."/>
            <person name="Daum C."/>
            <person name="Ng V."/>
            <person name="Clum A."/>
            <person name="Steindorff A."/>
            <person name="Ohm R.A."/>
            <person name="Martin F."/>
            <person name="Silar P."/>
            <person name="Natvig D.O."/>
            <person name="Lalanne C."/>
            <person name="Gautier V."/>
            <person name="Ament-Velasquez S.L."/>
            <person name="Kruys A."/>
            <person name="Hutchinson M.I."/>
            <person name="Powell A.J."/>
            <person name="Barry K."/>
            <person name="Miller A.N."/>
            <person name="Grigoriev I.V."/>
            <person name="Debuchy R."/>
            <person name="Gladieux P."/>
            <person name="Hiltunen Thoren M."/>
            <person name="Johannesson H."/>
        </authorList>
    </citation>
    <scope>NUCLEOTIDE SEQUENCE</scope>
    <source>
        <strain evidence="11">CBS 333.67</strain>
    </source>
</reference>
<dbReference type="EC" id="2.3.2.27" evidence="2"/>
<keyword evidence="4" id="KW-0479">Metal-binding</keyword>
<evidence type="ECO:0000313" key="12">
    <source>
        <dbReference type="Proteomes" id="UP001273166"/>
    </source>
</evidence>
<feature type="region of interest" description="Disordered" evidence="9">
    <location>
        <begin position="52"/>
        <end position="106"/>
    </location>
</feature>
<dbReference type="CDD" id="cd16454">
    <property type="entry name" value="RING-H2_PA-TM-RING"/>
    <property type="match status" value="1"/>
</dbReference>
<evidence type="ECO:0000256" key="7">
    <source>
        <dbReference type="ARBA" id="ARBA00022833"/>
    </source>
</evidence>
<evidence type="ECO:0000256" key="3">
    <source>
        <dbReference type="ARBA" id="ARBA00022679"/>
    </source>
</evidence>
<evidence type="ECO:0000256" key="8">
    <source>
        <dbReference type="PROSITE-ProRule" id="PRU00175"/>
    </source>
</evidence>
<dbReference type="Gene3D" id="3.30.40.10">
    <property type="entry name" value="Zinc/RING finger domain, C3HC4 (zinc finger)"/>
    <property type="match status" value="1"/>
</dbReference>
<comment type="caution">
    <text evidence="11">The sequence shown here is derived from an EMBL/GenBank/DDBJ whole genome shotgun (WGS) entry which is preliminary data.</text>
</comment>
<dbReference type="PANTHER" id="PTHR15710:SF228">
    <property type="entry name" value="FINGER DOMAIN PROTEIN, PUTATIVE-RELATED"/>
    <property type="match status" value="1"/>
</dbReference>
<dbReference type="GO" id="GO:0008270">
    <property type="term" value="F:zinc ion binding"/>
    <property type="evidence" value="ECO:0007669"/>
    <property type="project" value="UniProtKB-KW"/>
</dbReference>
<evidence type="ECO:0000256" key="4">
    <source>
        <dbReference type="ARBA" id="ARBA00022723"/>
    </source>
</evidence>
<keyword evidence="7" id="KW-0862">Zinc</keyword>
<keyword evidence="12" id="KW-1185">Reference proteome</keyword>
<accession>A0AAJ0M0A8</accession>
<dbReference type="FunFam" id="3.30.40.10:FF:000127">
    <property type="entry name" value="E3 ubiquitin-protein ligase RNF181"/>
    <property type="match status" value="1"/>
</dbReference>
<dbReference type="InterPro" id="IPR001841">
    <property type="entry name" value="Znf_RING"/>
</dbReference>
<proteinExistence type="predicted"/>
<evidence type="ECO:0000256" key="1">
    <source>
        <dbReference type="ARBA" id="ARBA00000900"/>
    </source>
</evidence>
<dbReference type="AlphaFoldDB" id="A0AAJ0M0A8"/>
<dbReference type="GO" id="GO:0061630">
    <property type="term" value="F:ubiquitin protein ligase activity"/>
    <property type="evidence" value="ECO:0007669"/>
    <property type="project" value="UniProtKB-EC"/>
</dbReference>
<dbReference type="SMART" id="SM00184">
    <property type="entry name" value="RING"/>
    <property type="match status" value="1"/>
</dbReference>
<dbReference type="GeneID" id="87884331"/>
<comment type="catalytic activity">
    <reaction evidence="1">
        <text>S-ubiquitinyl-[E2 ubiquitin-conjugating enzyme]-L-cysteine + [acceptor protein]-L-lysine = [E2 ubiquitin-conjugating enzyme]-L-cysteine + N(6)-ubiquitinyl-[acceptor protein]-L-lysine.</text>
        <dbReference type="EC" id="2.3.2.27"/>
    </reaction>
</comment>
<dbReference type="SUPFAM" id="SSF57850">
    <property type="entry name" value="RING/U-box"/>
    <property type="match status" value="1"/>
</dbReference>
<feature type="compositionally biased region" description="Polar residues" evidence="9">
    <location>
        <begin position="167"/>
        <end position="181"/>
    </location>
</feature>
<sequence>MADQGRHEDMYCHACHHQWRRQGNGMECPACGCMSTEIIDSQHDPRNFHNRQRTAVNSDPLPAPHISDTSSTSTVSSPPSQPGLEGANSSSTAQHTSGSTPQPAATRIQISPVTFVSFSVPLSSMPQGSQVPPPTHPEVFDTQIFPFVITFSRPPTTNTSSTNPTTHDQNNEQTNNQHSETQQSDAQAQQPLQPGIDAWFQHVPSLFFRLMSTGHLFNPANAIFGDAVYSQEALDRIISQLREQEAAGGAPPASQAAIDRLQTKELDDKMLGVCSKCVICVDDLLKGEKAAVLPCDHFFHGECVTPWLKQHNTCPVCRRSIEVERDEGKNVKTAGMSPSAPQSEARNGASDAMNCS</sequence>
<dbReference type="PROSITE" id="PS50089">
    <property type="entry name" value="ZF_RING_2"/>
    <property type="match status" value="1"/>
</dbReference>
<dbReference type="GO" id="GO:0005737">
    <property type="term" value="C:cytoplasm"/>
    <property type="evidence" value="ECO:0007669"/>
    <property type="project" value="TreeGrafter"/>
</dbReference>
<evidence type="ECO:0000256" key="6">
    <source>
        <dbReference type="ARBA" id="ARBA00022786"/>
    </source>
</evidence>
<dbReference type="InterPro" id="IPR013083">
    <property type="entry name" value="Znf_RING/FYVE/PHD"/>
</dbReference>
<evidence type="ECO:0000256" key="2">
    <source>
        <dbReference type="ARBA" id="ARBA00012483"/>
    </source>
</evidence>
<dbReference type="RefSeq" id="XP_062719953.1">
    <property type="nucleotide sequence ID" value="XM_062865502.1"/>
</dbReference>
<reference evidence="11" key="2">
    <citation type="submission" date="2023-06" db="EMBL/GenBank/DDBJ databases">
        <authorList>
            <consortium name="Lawrence Berkeley National Laboratory"/>
            <person name="Mondo S.J."/>
            <person name="Hensen N."/>
            <person name="Bonometti L."/>
            <person name="Westerberg I."/>
            <person name="Brannstrom I.O."/>
            <person name="Guillou S."/>
            <person name="Cros-Aarteil S."/>
            <person name="Calhoun S."/>
            <person name="Haridas S."/>
            <person name="Kuo A."/>
            <person name="Pangilinan J."/>
            <person name="Riley R."/>
            <person name="Labutti K."/>
            <person name="Andreopoulos B."/>
            <person name="Lipzen A."/>
            <person name="Chen C."/>
            <person name="Yanf M."/>
            <person name="Daum C."/>
            <person name="Ng V."/>
            <person name="Clum A."/>
            <person name="Steindorff A."/>
            <person name="Ohm R."/>
            <person name="Martin F."/>
            <person name="Silar P."/>
            <person name="Natvig D."/>
            <person name="Lalanne C."/>
            <person name="Gautier V."/>
            <person name="Ament-Velasquez S.L."/>
            <person name="Kruys A."/>
            <person name="Hutchinson M.I."/>
            <person name="Powell A.J."/>
            <person name="Barry K."/>
            <person name="Miller A.N."/>
            <person name="Grigoriev I.V."/>
            <person name="Debuchy R."/>
            <person name="Gladieux P."/>
            <person name="Thoren M.H."/>
            <person name="Johannesson H."/>
        </authorList>
    </citation>
    <scope>NUCLEOTIDE SEQUENCE</scope>
    <source>
        <strain evidence="11">CBS 333.67</strain>
    </source>
</reference>
<dbReference type="Proteomes" id="UP001273166">
    <property type="component" value="Unassembled WGS sequence"/>
</dbReference>
<dbReference type="PANTHER" id="PTHR15710">
    <property type="entry name" value="E3 UBIQUITIN-PROTEIN LIGASE PRAJA"/>
    <property type="match status" value="1"/>
</dbReference>
<dbReference type="GO" id="GO:0016567">
    <property type="term" value="P:protein ubiquitination"/>
    <property type="evidence" value="ECO:0007669"/>
    <property type="project" value="UniProtKB-ARBA"/>
</dbReference>